<gene>
    <name evidence="2" type="ORF">ALC57_15637</name>
</gene>
<dbReference type="InterPro" id="IPR000305">
    <property type="entry name" value="GIY-YIG_endonuc"/>
</dbReference>
<dbReference type="PANTHER" id="PTHR21301:SF10">
    <property type="entry name" value="REVERSE TRANSCRIPTASE DOMAIN-CONTAINING PROTEIN"/>
    <property type="match status" value="1"/>
</dbReference>
<dbReference type="InterPro" id="IPR035901">
    <property type="entry name" value="GIY-YIG_endonuc_sf"/>
</dbReference>
<dbReference type="Gene3D" id="3.40.1440.10">
    <property type="entry name" value="GIY-YIG endonuclease"/>
    <property type="match status" value="1"/>
</dbReference>
<evidence type="ECO:0000313" key="2">
    <source>
        <dbReference type="EMBL" id="KYN12186.1"/>
    </source>
</evidence>
<feature type="domain" description="GIY-YIG" evidence="1">
    <location>
        <begin position="249"/>
        <end position="328"/>
    </location>
</feature>
<protein>
    <recommendedName>
        <fullName evidence="1">GIY-YIG domain-containing protein</fullName>
    </recommendedName>
</protein>
<dbReference type="SUPFAM" id="SSF82771">
    <property type="entry name" value="GIY-YIG endonuclease"/>
    <property type="match status" value="1"/>
</dbReference>
<sequence length="328" mass="38543">LACCINSPLYELAFFLKNIIDKSLKKEFSHINNSFKFVKKLNLFDLENGVISKLKFDIPLYYRYVDDIILAIPKNQINETLDTFNSYHDRITFTCDRNYEGSINFLDVTVSVEEGQIKFNNYKKPTNSGRYLSFHSNHPLEHKKGVIISLLDRILFLAHPEFHNKNIEMMIITLFDNGYPLNLIFNTINKRIKCLSRRKKVYNNSSQNSDNDNSINKYFTVPYIKNISEKFKSNSIIKTDKDKLDKMEQCNVVYKINCLNCESSYVGQTKRKIKTRLKEHKSSTSNSNTVHNVVAQHQINLNHKFNWDNIEILDTEPFFQKRFTSEMI</sequence>
<accession>A0A151IWI0</accession>
<dbReference type="PROSITE" id="PS50164">
    <property type="entry name" value="GIY_YIG"/>
    <property type="match status" value="1"/>
</dbReference>
<organism evidence="2 3">
    <name type="scientific">Trachymyrmex cornetzi</name>
    <dbReference type="NCBI Taxonomy" id="471704"/>
    <lineage>
        <taxon>Eukaryota</taxon>
        <taxon>Metazoa</taxon>
        <taxon>Ecdysozoa</taxon>
        <taxon>Arthropoda</taxon>
        <taxon>Hexapoda</taxon>
        <taxon>Insecta</taxon>
        <taxon>Pterygota</taxon>
        <taxon>Neoptera</taxon>
        <taxon>Endopterygota</taxon>
        <taxon>Hymenoptera</taxon>
        <taxon>Apocrita</taxon>
        <taxon>Aculeata</taxon>
        <taxon>Formicoidea</taxon>
        <taxon>Formicidae</taxon>
        <taxon>Myrmicinae</taxon>
        <taxon>Trachymyrmex</taxon>
    </lineage>
</organism>
<feature type="non-terminal residue" evidence="2">
    <location>
        <position position="1"/>
    </location>
</feature>
<dbReference type="CDD" id="cd10442">
    <property type="entry name" value="GIY-YIG_PLEs"/>
    <property type="match status" value="1"/>
</dbReference>
<name>A0A151IWI0_9HYME</name>
<dbReference type="STRING" id="471704.A0A151IWI0"/>
<keyword evidence="3" id="KW-1185">Reference proteome</keyword>
<dbReference type="InterPro" id="IPR058912">
    <property type="entry name" value="HTH_animal"/>
</dbReference>
<dbReference type="Proteomes" id="UP000078492">
    <property type="component" value="Unassembled WGS sequence"/>
</dbReference>
<evidence type="ECO:0000259" key="1">
    <source>
        <dbReference type="PROSITE" id="PS50164"/>
    </source>
</evidence>
<dbReference type="Pfam" id="PF26215">
    <property type="entry name" value="HTH_animal"/>
    <property type="match status" value="1"/>
</dbReference>
<evidence type="ECO:0000313" key="3">
    <source>
        <dbReference type="Proteomes" id="UP000078492"/>
    </source>
</evidence>
<proteinExistence type="predicted"/>
<reference evidence="2 3" key="1">
    <citation type="submission" date="2015-09" db="EMBL/GenBank/DDBJ databases">
        <title>Trachymyrmex cornetzi WGS genome.</title>
        <authorList>
            <person name="Nygaard S."/>
            <person name="Hu H."/>
            <person name="Boomsma J."/>
            <person name="Zhang G."/>
        </authorList>
    </citation>
    <scope>NUCLEOTIDE SEQUENCE [LARGE SCALE GENOMIC DNA]</scope>
    <source>
        <strain evidence="2">Tcor2-1</strain>
        <tissue evidence="2">Whole body</tissue>
    </source>
</reference>
<dbReference type="AlphaFoldDB" id="A0A151IWI0"/>
<dbReference type="PANTHER" id="PTHR21301">
    <property type="entry name" value="REVERSE TRANSCRIPTASE"/>
    <property type="match status" value="1"/>
</dbReference>
<dbReference type="EMBL" id="KQ980852">
    <property type="protein sequence ID" value="KYN12186.1"/>
    <property type="molecule type" value="Genomic_DNA"/>
</dbReference>